<dbReference type="PROSITE" id="PS50995">
    <property type="entry name" value="HTH_MARR_2"/>
    <property type="match status" value="1"/>
</dbReference>
<dbReference type="InterPro" id="IPR036388">
    <property type="entry name" value="WH-like_DNA-bd_sf"/>
</dbReference>
<dbReference type="GO" id="GO:0006950">
    <property type="term" value="P:response to stress"/>
    <property type="evidence" value="ECO:0007669"/>
    <property type="project" value="TreeGrafter"/>
</dbReference>
<dbReference type="Pfam" id="PF12802">
    <property type="entry name" value="MarR_2"/>
    <property type="match status" value="1"/>
</dbReference>
<dbReference type="EMBL" id="MFIV01000034">
    <property type="protein sequence ID" value="OGF99242.1"/>
    <property type="molecule type" value="Genomic_DNA"/>
</dbReference>
<reference evidence="2 3" key="1">
    <citation type="journal article" date="2016" name="Nat. Commun.">
        <title>Thousands of microbial genomes shed light on interconnected biogeochemical processes in an aquifer system.</title>
        <authorList>
            <person name="Anantharaman K."/>
            <person name="Brown C.T."/>
            <person name="Hug L.A."/>
            <person name="Sharon I."/>
            <person name="Castelle C.J."/>
            <person name="Probst A.J."/>
            <person name="Thomas B.C."/>
            <person name="Singh A."/>
            <person name="Wilkins M.J."/>
            <person name="Karaoz U."/>
            <person name="Brodie E.L."/>
            <person name="Williams K.H."/>
            <person name="Hubbard S.S."/>
            <person name="Banfield J.F."/>
        </authorList>
    </citation>
    <scope>NUCLEOTIDE SEQUENCE [LARGE SCALE GENOMIC DNA]</scope>
</reference>
<evidence type="ECO:0000259" key="1">
    <source>
        <dbReference type="PROSITE" id="PS50995"/>
    </source>
</evidence>
<dbReference type="PRINTS" id="PR00598">
    <property type="entry name" value="HTHMARR"/>
</dbReference>
<dbReference type="SUPFAM" id="SSF46785">
    <property type="entry name" value="Winged helix' DNA-binding domain"/>
    <property type="match status" value="1"/>
</dbReference>
<dbReference type="PANTHER" id="PTHR33164">
    <property type="entry name" value="TRANSCRIPTIONAL REGULATOR, MARR FAMILY"/>
    <property type="match status" value="1"/>
</dbReference>
<feature type="domain" description="HTH marR-type" evidence="1">
    <location>
        <begin position="1"/>
        <end position="149"/>
    </location>
</feature>
<dbReference type="Proteomes" id="UP000176992">
    <property type="component" value="Unassembled WGS sequence"/>
</dbReference>
<dbReference type="Gene3D" id="1.10.10.10">
    <property type="entry name" value="Winged helix-like DNA-binding domain superfamily/Winged helix DNA-binding domain"/>
    <property type="match status" value="1"/>
</dbReference>
<dbReference type="InterPro" id="IPR000835">
    <property type="entry name" value="HTH_MarR-typ"/>
</dbReference>
<dbReference type="AlphaFoldDB" id="A0A1F5YGQ5"/>
<sequence length="149" mass="17507">MRIEDEIRQNKFRSERQKLIINISFTSNWINSHVLRFLKPFGISPEQYNVLRILRGQHPAPATVNLVRDRMINRMSNASRLVEKLRRKGLVERTVCDQDRRAVDLLITGAGLDLLKQIDSETDKLEKLFETVTREEAMKMNFLLDKLRS</sequence>
<comment type="caution">
    <text evidence="2">The sequence shown here is derived from an EMBL/GenBank/DDBJ whole genome shotgun (WGS) entry which is preliminary data.</text>
</comment>
<evidence type="ECO:0000313" key="3">
    <source>
        <dbReference type="Proteomes" id="UP000176992"/>
    </source>
</evidence>
<gene>
    <name evidence="2" type="ORF">A2Z86_12330</name>
</gene>
<dbReference type="InterPro" id="IPR039422">
    <property type="entry name" value="MarR/SlyA-like"/>
</dbReference>
<name>A0A1F5YGQ5_9BACT</name>
<dbReference type="PANTHER" id="PTHR33164:SF43">
    <property type="entry name" value="HTH-TYPE TRANSCRIPTIONAL REPRESSOR YETL"/>
    <property type="match status" value="1"/>
</dbReference>
<proteinExistence type="predicted"/>
<dbReference type="SMART" id="SM00347">
    <property type="entry name" value="HTH_MARR"/>
    <property type="match status" value="1"/>
</dbReference>
<protein>
    <submittedName>
        <fullName evidence="2">Transcriptional regulator</fullName>
    </submittedName>
</protein>
<dbReference type="InterPro" id="IPR036390">
    <property type="entry name" value="WH_DNA-bd_sf"/>
</dbReference>
<evidence type="ECO:0000313" key="2">
    <source>
        <dbReference type="EMBL" id="OGF99242.1"/>
    </source>
</evidence>
<organism evidence="2 3">
    <name type="scientific">Candidatus Glassbacteria bacterium GWA2_58_10</name>
    <dbReference type="NCBI Taxonomy" id="1817865"/>
    <lineage>
        <taxon>Bacteria</taxon>
        <taxon>Candidatus Glassiibacteriota</taxon>
    </lineage>
</organism>
<accession>A0A1F5YGQ5</accession>
<dbReference type="GO" id="GO:0003700">
    <property type="term" value="F:DNA-binding transcription factor activity"/>
    <property type="evidence" value="ECO:0007669"/>
    <property type="project" value="InterPro"/>
</dbReference>